<dbReference type="GO" id="GO:0000139">
    <property type="term" value="C:Golgi membrane"/>
    <property type="evidence" value="ECO:0007669"/>
    <property type="project" value="UniProtKB-SubCell"/>
</dbReference>
<evidence type="ECO:0000256" key="4">
    <source>
        <dbReference type="ARBA" id="ARBA00022968"/>
    </source>
</evidence>
<evidence type="ECO:0000313" key="8">
    <source>
        <dbReference type="Proteomes" id="UP000501690"/>
    </source>
</evidence>
<evidence type="ECO:0000256" key="2">
    <source>
        <dbReference type="ARBA" id="ARBA00010271"/>
    </source>
</evidence>
<organism evidence="7 8">
    <name type="scientific">Vigna unguiculata</name>
    <name type="common">Cowpea</name>
    <dbReference type="NCBI Taxonomy" id="3917"/>
    <lineage>
        <taxon>Eukaryota</taxon>
        <taxon>Viridiplantae</taxon>
        <taxon>Streptophyta</taxon>
        <taxon>Embryophyta</taxon>
        <taxon>Tracheophyta</taxon>
        <taxon>Spermatophyta</taxon>
        <taxon>Magnoliopsida</taxon>
        <taxon>eudicotyledons</taxon>
        <taxon>Gunneridae</taxon>
        <taxon>Pentapetalae</taxon>
        <taxon>rosids</taxon>
        <taxon>fabids</taxon>
        <taxon>Fabales</taxon>
        <taxon>Fabaceae</taxon>
        <taxon>Papilionoideae</taxon>
        <taxon>50 kb inversion clade</taxon>
        <taxon>NPAAA clade</taxon>
        <taxon>indigoferoid/millettioid clade</taxon>
        <taxon>Phaseoleae</taxon>
        <taxon>Vigna</taxon>
    </lineage>
</organism>
<dbReference type="GO" id="GO:0016757">
    <property type="term" value="F:glycosyltransferase activity"/>
    <property type="evidence" value="ECO:0007669"/>
    <property type="project" value="UniProtKB-KW"/>
</dbReference>
<sequence length="91" mass="11159">MQDRSVILSNYYDLPFNDILDWNKFAVILKEKDVYQLKQILKNISDAEFVALHYNLVKVQKHFQWNSPPIRFDAFHMVMYDLWLRHHTIKY</sequence>
<protein>
    <submittedName>
        <fullName evidence="7">Glucuronyl/N-acetylglucosaminyl transferase EXT1</fullName>
    </submittedName>
</protein>
<dbReference type="PANTHER" id="PTHR11062">
    <property type="entry name" value="EXOSTOSIN HEPARAN SULFATE GLYCOSYLTRANSFERASE -RELATED"/>
    <property type="match status" value="1"/>
</dbReference>
<evidence type="ECO:0000259" key="6">
    <source>
        <dbReference type="Pfam" id="PF03016"/>
    </source>
</evidence>
<accession>A0A4D6LQC8</accession>
<dbReference type="AlphaFoldDB" id="A0A4D6LQC8"/>
<dbReference type="InterPro" id="IPR040911">
    <property type="entry name" value="Exostosin_GT47"/>
</dbReference>
<reference evidence="7 8" key="1">
    <citation type="submission" date="2019-04" db="EMBL/GenBank/DDBJ databases">
        <title>An improved genome assembly and genetic linkage map for asparagus bean, Vigna unguiculata ssp. sesquipedialis.</title>
        <authorList>
            <person name="Xia Q."/>
            <person name="Zhang R."/>
            <person name="Dong Y."/>
        </authorList>
    </citation>
    <scope>NUCLEOTIDE SEQUENCE [LARGE SCALE GENOMIC DNA]</scope>
    <source>
        <tissue evidence="7">Leaf</tissue>
    </source>
</reference>
<keyword evidence="7" id="KW-0808">Transferase</keyword>
<keyword evidence="4" id="KW-0812">Transmembrane</keyword>
<dbReference type="InterPro" id="IPR004263">
    <property type="entry name" value="Exostosin"/>
</dbReference>
<dbReference type="EMBL" id="CP039348">
    <property type="protein sequence ID" value="QCD90731.1"/>
    <property type="molecule type" value="Genomic_DNA"/>
</dbReference>
<evidence type="ECO:0000256" key="1">
    <source>
        <dbReference type="ARBA" id="ARBA00004323"/>
    </source>
</evidence>
<keyword evidence="3" id="KW-0328">Glycosyltransferase</keyword>
<gene>
    <name evidence="7" type="ORF">DEO72_LG4g1691</name>
</gene>
<keyword evidence="5" id="KW-0333">Golgi apparatus</keyword>
<keyword evidence="8" id="KW-1185">Reference proteome</keyword>
<proteinExistence type="inferred from homology"/>
<keyword evidence="4" id="KW-0735">Signal-anchor</keyword>
<dbReference type="Proteomes" id="UP000501690">
    <property type="component" value="Linkage Group LG4"/>
</dbReference>
<evidence type="ECO:0000256" key="3">
    <source>
        <dbReference type="ARBA" id="ARBA00022676"/>
    </source>
</evidence>
<dbReference type="Pfam" id="PF03016">
    <property type="entry name" value="Exostosin_GT47"/>
    <property type="match status" value="1"/>
</dbReference>
<comment type="subcellular location">
    <subcellularLocation>
        <location evidence="1">Golgi apparatus membrane</location>
        <topology evidence="1">Single-pass type II membrane protein</topology>
    </subcellularLocation>
</comment>
<evidence type="ECO:0000256" key="5">
    <source>
        <dbReference type="ARBA" id="ARBA00023034"/>
    </source>
</evidence>
<name>A0A4D6LQC8_VIGUN</name>
<dbReference type="PANTHER" id="PTHR11062:SF43">
    <property type="entry name" value="EXOSTOSIN FAMILY PROTEIN"/>
    <property type="match status" value="1"/>
</dbReference>
<comment type="similarity">
    <text evidence="2">Belongs to the glycosyltransferase 47 family.</text>
</comment>
<evidence type="ECO:0000313" key="7">
    <source>
        <dbReference type="EMBL" id="QCD90731.1"/>
    </source>
</evidence>
<feature type="domain" description="Exostosin GT47" evidence="6">
    <location>
        <begin position="6"/>
        <end position="43"/>
    </location>
</feature>